<accession>A0A1E7FK07</accession>
<protein>
    <submittedName>
        <fullName evidence="9">MFS general substrate transporter</fullName>
    </submittedName>
</protein>
<dbReference type="Pfam" id="PF07690">
    <property type="entry name" value="MFS_1"/>
    <property type="match status" value="1"/>
</dbReference>
<gene>
    <name evidence="9" type="ORF">FRACYDRAFT_260419</name>
</gene>
<keyword evidence="4 7" id="KW-1133">Transmembrane helix</keyword>
<dbReference type="PROSITE" id="PS50850">
    <property type="entry name" value="MFS"/>
    <property type="match status" value="1"/>
</dbReference>
<dbReference type="KEGG" id="fcy:FRACYDRAFT_260419"/>
<dbReference type="InterPro" id="IPR011701">
    <property type="entry name" value="MFS"/>
</dbReference>
<feature type="transmembrane region" description="Helical" evidence="7">
    <location>
        <begin position="251"/>
        <end position="274"/>
    </location>
</feature>
<dbReference type="SUPFAM" id="SSF103473">
    <property type="entry name" value="MFS general substrate transporter"/>
    <property type="match status" value="1"/>
</dbReference>
<reference evidence="9 10" key="1">
    <citation type="submission" date="2016-09" db="EMBL/GenBank/DDBJ databases">
        <title>Extensive genetic diversity and differential bi-allelic expression allows diatom success in the polar Southern Ocean.</title>
        <authorList>
            <consortium name="DOE Joint Genome Institute"/>
            <person name="Mock T."/>
            <person name="Otillar R.P."/>
            <person name="Strauss J."/>
            <person name="Dupont C."/>
            <person name="Frickenhaus S."/>
            <person name="Maumus F."/>
            <person name="Mcmullan M."/>
            <person name="Sanges R."/>
            <person name="Schmutz J."/>
            <person name="Toseland A."/>
            <person name="Valas R."/>
            <person name="Veluchamy A."/>
            <person name="Ward B.J."/>
            <person name="Allen A."/>
            <person name="Barry K."/>
            <person name="Falciatore A."/>
            <person name="Ferrante M."/>
            <person name="Fortunato A.E."/>
            <person name="Gloeckner G."/>
            <person name="Gruber A."/>
            <person name="Hipkin R."/>
            <person name="Janech M."/>
            <person name="Kroth P."/>
            <person name="Leese F."/>
            <person name="Lindquist E."/>
            <person name="Lyon B.R."/>
            <person name="Martin J."/>
            <person name="Mayer C."/>
            <person name="Parker M."/>
            <person name="Quesneville H."/>
            <person name="Raymond J."/>
            <person name="Uhlig C."/>
            <person name="Valentin K.U."/>
            <person name="Worden A.Z."/>
            <person name="Armbrust E.V."/>
            <person name="Bowler C."/>
            <person name="Green B."/>
            <person name="Moulton V."/>
            <person name="Van Oosterhout C."/>
            <person name="Grigoriev I."/>
        </authorList>
    </citation>
    <scope>NUCLEOTIDE SEQUENCE [LARGE SCALE GENOMIC DNA]</scope>
    <source>
        <strain evidence="9 10">CCMP1102</strain>
    </source>
</reference>
<dbReference type="InterPro" id="IPR020846">
    <property type="entry name" value="MFS_dom"/>
</dbReference>
<dbReference type="InterPro" id="IPR036259">
    <property type="entry name" value="MFS_trans_sf"/>
</dbReference>
<dbReference type="PANTHER" id="PTHR23504">
    <property type="entry name" value="MAJOR FACILITATOR SUPERFAMILY DOMAIN-CONTAINING PROTEIN 10"/>
    <property type="match status" value="1"/>
</dbReference>
<keyword evidence="10" id="KW-1185">Reference proteome</keyword>
<dbReference type="EMBL" id="KV784356">
    <property type="protein sequence ID" value="OEU18496.1"/>
    <property type="molecule type" value="Genomic_DNA"/>
</dbReference>
<dbReference type="GO" id="GO:0016020">
    <property type="term" value="C:membrane"/>
    <property type="evidence" value="ECO:0007669"/>
    <property type="project" value="UniProtKB-SubCell"/>
</dbReference>
<name>A0A1E7FK07_9STRA</name>
<keyword evidence="2" id="KW-0813">Transport</keyword>
<feature type="domain" description="Major facilitator superfamily (MFS) profile" evidence="8">
    <location>
        <begin position="75"/>
        <end position="278"/>
    </location>
</feature>
<feature type="transmembrane region" description="Helical" evidence="7">
    <location>
        <begin position="109"/>
        <end position="131"/>
    </location>
</feature>
<feature type="transmembrane region" description="Helical" evidence="7">
    <location>
        <begin position="211"/>
        <end position="230"/>
    </location>
</feature>
<feature type="transmembrane region" description="Helical" evidence="7">
    <location>
        <begin position="143"/>
        <end position="163"/>
    </location>
</feature>
<dbReference type="Proteomes" id="UP000095751">
    <property type="component" value="Unassembled WGS sequence"/>
</dbReference>
<keyword evidence="3 7" id="KW-0812">Transmembrane</keyword>
<proteinExistence type="predicted"/>
<evidence type="ECO:0000256" key="5">
    <source>
        <dbReference type="ARBA" id="ARBA00023136"/>
    </source>
</evidence>
<comment type="subcellular location">
    <subcellularLocation>
        <location evidence="1">Membrane</location>
        <topology evidence="1">Multi-pass membrane protein</topology>
    </subcellularLocation>
</comment>
<evidence type="ECO:0000256" key="4">
    <source>
        <dbReference type="ARBA" id="ARBA00022989"/>
    </source>
</evidence>
<dbReference type="AlphaFoldDB" id="A0A1E7FK07"/>
<sequence>MRQETRIISPGPRRRGARVQELDVMKISSSSSSSSSSDEDGDNNDDDLKSRGGSSSSSSLLSFNNLWGKDPRNRSVFGVLTASFLSLLGFTMVSGPLTPALGKHFQLEVGSLFGALTSAYPLGMMVGIFIWPNLSDKVGRRNVLSFSLLGSGLGLMAQALVILGGGTLTQFLLTRTLTGFFAGSSPVSKAYLADIGAKDGKLPRYLSLKDASATLAFIMGPAAGGLLFEFRRKMIGASTGLSKADLLDTSGSLAFVIAISAAASMLASIIAQSFGKRK</sequence>
<evidence type="ECO:0000256" key="2">
    <source>
        <dbReference type="ARBA" id="ARBA00022448"/>
    </source>
</evidence>
<dbReference type="OrthoDB" id="10262656at2759"/>
<evidence type="ECO:0000256" key="1">
    <source>
        <dbReference type="ARBA" id="ARBA00004141"/>
    </source>
</evidence>
<feature type="region of interest" description="Disordered" evidence="6">
    <location>
        <begin position="1"/>
        <end position="60"/>
    </location>
</feature>
<keyword evidence="5 7" id="KW-0472">Membrane</keyword>
<evidence type="ECO:0000256" key="7">
    <source>
        <dbReference type="SAM" id="Phobius"/>
    </source>
</evidence>
<dbReference type="GO" id="GO:0022857">
    <property type="term" value="F:transmembrane transporter activity"/>
    <property type="evidence" value="ECO:0007669"/>
    <property type="project" value="InterPro"/>
</dbReference>
<dbReference type="Gene3D" id="1.20.1250.20">
    <property type="entry name" value="MFS general substrate transporter like domains"/>
    <property type="match status" value="1"/>
</dbReference>
<dbReference type="PANTHER" id="PTHR23504:SF15">
    <property type="entry name" value="MAJOR FACILITATOR SUPERFAMILY (MFS) PROFILE DOMAIN-CONTAINING PROTEIN"/>
    <property type="match status" value="1"/>
</dbReference>
<dbReference type="InParanoid" id="A0A1E7FK07"/>
<evidence type="ECO:0000256" key="6">
    <source>
        <dbReference type="SAM" id="MobiDB-lite"/>
    </source>
</evidence>
<evidence type="ECO:0000256" key="3">
    <source>
        <dbReference type="ARBA" id="ARBA00022692"/>
    </source>
</evidence>
<organism evidence="9 10">
    <name type="scientific">Fragilariopsis cylindrus CCMP1102</name>
    <dbReference type="NCBI Taxonomy" id="635003"/>
    <lineage>
        <taxon>Eukaryota</taxon>
        <taxon>Sar</taxon>
        <taxon>Stramenopiles</taxon>
        <taxon>Ochrophyta</taxon>
        <taxon>Bacillariophyta</taxon>
        <taxon>Bacillariophyceae</taxon>
        <taxon>Bacillariophycidae</taxon>
        <taxon>Bacillariales</taxon>
        <taxon>Bacillariaceae</taxon>
        <taxon>Fragilariopsis</taxon>
    </lineage>
</organism>
<feature type="transmembrane region" description="Helical" evidence="7">
    <location>
        <begin position="76"/>
        <end position="97"/>
    </location>
</feature>
<evidence type="ECO:0000259" key="8">
    <source>
        <dbReference type="PROSITE" id="PS50850"/>
    </source>
</evidence>
<evidence type="ECO:0000313" key="10">
    <source>
        <dbReference type="Proteomes" id="UP000095751"/>
    </source>
</evidence>
<evidence type="ECO:0000313" key="9">
    <source>
        <dbReference type="EMBL" id="OEU18496.1"/>
    </source>
</evidence>